<accession>A0AAV5LTZ8</accession>
<name>A0AAV5LTZ8_9ROSI</name>
<dbReference type="Proteomes" id="UP001054252">
    <property type="component" value="Unassembled WGS sequence"/>
</dbReference>
<proteinExistence type="predicted"/>
<comment type="caution">
    <text evidence="1">The sequence shown here is derived from an EMBL/GenBank/DDBJ whole genome shotgun (WGS) entry which is preliminary data.</text>
</comment>
<dbReference type="AlphaFoldDB" id="A0AAV5LTZ8"/>
<keyword evidence="2" id="KW-1185">Reference proteome</keyword>
<gene>
    <name evidence="1" type="ORF">SLEP1_g48272</name>
</gene>
<dbReference type="EMBL" id="BPVZ01000143">
    <property type="protein sequence ID" value="GKV40663.1"/>
    <property type="molecule type" value="Genomic_DNA"/>
</dbReference>
<protein>
    <submittedName>
        <fullName evidence="1">Uncharacterized protein</fullName>
    </submittedName>
</protein>
<reference evidence="1 2" key="1">
    <citation type="journal article" date="2021" name="Commun. Biol.">
        <title>The genome of Shorea leprosula (Dipterocarpaceae) highlights the ecological relevance of drought in aseasonal tropical rainforests.</title>
        <authorList>
            <person name="Ng K.K.S."/>
            <person name="Kobayashi M.J."/>
            <person name="Fawcett J.A."/>
            <person name="Hatakeyama M."/>
            <person name="Paape T."/>
            <person name="Ng C.H."/>
            <person name="Ang C.C."/>
            <person name="Tnah L.H."/>
            <person name="Lee C.T."/>
            <person name="Nishiyama T."/>
            <person name="Sese J."/>
            <person name="O'Brien M.J."/>
            <person name="Copetti D."/>
            <person name="Mohd Noor M.I."/>
            <person name="Ong R.C."/>
            <person name="Putra M."/>
            <person name="Sireger I.Z."/>
            <person name="Indrioko S."/>
            <person name="Kosugi Y."/>
            <person name="Izuno A."/>
            <person name="Isagi Y."/>
            <person name="Lee S.L."/>
            <person name="Shimizu K.K."/>
        </authorList>
    </citation>
    <scope>NUCLEOTIDE SEQUENCE [LARGE SCALE GENOMIC DNA]</scope>
    <source>
        <strain evidence="1">214</strain>
    </source>
</reference>
<evidence type="ECO:0000313" key="1">
    <source>
        <dbReference type="EMBL" id="GKV40663.1"/>
    </source>
</evidence>
<organism evidence="1 2">
    <name type="scientific">Rubroshorea leprosula</name>
    <dbReference type="NCBI Taxonomy" id="152421"/>
    <lineage>
        <taxon>Eukaryota</taxon>
        <taxon>Viridiplantae</taxon>
        <taxon>Streptophyta</taxon>
        <taxon>Embryophyta</taxon>
        <taxon>Tracheophyta</taxon>
        <taxon>Spermatophyta</taxon>
        <taxon>Magnoliopsida</taxon>
        <taxon>eudicotyledons</taxon>
        <taxon>Gunneridae</taxon>
        <taxon>Pentapetalae</taxon>
        <taxon>rosids</taxon>
        <taxon>malvids</taxon>
        <taxon>Malvales</taxon>
        <taxon>Dipterocarpaceae</taxon>
        <taxon>Rubroshorea</taxon>
    </lineage>
</organism>
<evidence type="ECO:0000313" key="2">
    <source>
        <dbReference type="Proteomes" id="UP001054252"/>
    </source>
</evidence>
<sequence length="78" mass="8949">MDLMGGIPPTGSSSHHFLYHFLQHFPKRTFCFEANLSRKNTQKWSSFESYSVTLLEGSGIPSFNRRSSSFKTSLLQIF</sequence>